<dbReference type="AlphaFoldDB" id="A0A9P6G512"/>
<sequence length="200" mass="21895">MTSGLLYAAMLLAPLPHTGSAIRAKPGILNFPPTPTVFPIRLGADTLLHPSFDYPVIIYPALQCALRFSLTMTLAPRPSSAPAKNNRRKPTTGPRKKTPIAKSTRRTGTQSSARLQHIQPPPTPPAPTCRPACTKRKRLQQDSEAEADEPSVRPAKQLRGLPPPPHRFSGENLQEDSEAEADEPKLPPSKDQLSEKTCRY</sequence>
<comment type="caution">
    <text evidence="3">The sequence shown here is derived from an EMBL/GenBank/DDBJ whole genome shotgun (WGS) entry which is preliminary data.</text>
</comment>
<evidence type="ECO:0000313" key="3">
    <source>
        <dbReference type="EMBL" id="KAF9728550.1"/>
    </source>
</evidence>
<accession>A0A9P6G512</accession>
<gene>
    <name evidence="3" type="ORF">PMIN01_13378</name>
</gene>
<feature type="signal peptide" evidence="2">
    <location>
        <begin position="1"/>
        <end position="21"/>
    </location>
</feature>
<feature type="compositionally biased region" description="Pro residues" evidence="1">
    <location>
        <begin position="119"/>
        <end position="128"/>
    </location>
</feature>
<keyword evidence="4" id="KW-1185">Reference proteome</keyword>
<organism evidence="3 4">
    <name type="scientific">Paraphaeosphaeria minitans</name>
    <dbReference type="NCBI Taxonomy" id="565426"/>
    <lineage>
        <taxon>Eukaryota</taxon>
        <taxon>Fungi</taxon>
        <taxon>Dikarya</taxon>
        <taxon>Ascomycota</taxon>
        <taxon>Pezizomycotina</taxon>
        <taxon>Dothideomycetes</taxon>
        <taxon>Pleosporomycetidae</taxon>
        <taxon>Pleosporales</taxon>
        <taxon>Massarineae</taxon>
        <taxon>Didymosphaeriaceae</taxon>
        <taxon>Paraphaeosphaeria</taxon>
    </lineage>
</organism>
<feature type="region of interest" description="Disordered" evidence="1">
    <location>
        <begin position="75"/>
        <end position="200"/>
    </location>
</feature>
<dbReference type="Proteomes" id="UP000756921">
    <property type="component" value="Unassembled WGS sequence"/>
</dbReference>
<protein>
    <submittedName>
        <fullName evidence="3">Uncharacterized protein</fullName>
    </submittedName>
</protein>
<feature type="compositionally biased region" description="Basic residues" evidence="1">
    <location>
        <begin position="85"/>
        <end position="105"/>
    </location>
</feature>
<reference evidence="3" key="1">
    <citation type="journal article" date="2020" name="Mol. Plant Microbe Interact.">
        <title>Genome Sequence of the Biocontrol Agent Coniothyrium minitans strain Conio (IMI 134523).</title>
        <authorList>
            <person name="Patel D."/>
            <person name="Shittu T.A."/>
            <person name="Baroncelli R."/>
            <person name="Muthumeenakshi S."/>
            <person name="Osborne T.H."/>
            <person name="Janganan T.K."/>
            <person name="Sreenivasaprasad S."/>
        </authorList>
    </citation>
    <scope>NUCLEOTIDE SEQUENCE</scope>
    <source>
        <strain evidence="3">Conio</strain>
    </source>
</reference>
<feature type="chain" id="PRO_5040194057" evidence="2">
    <location>
        <begin position="22"/>
        <end position="200"/>
    </location>
</feature>
<dbReference type="EMBL" id="WJXW01000019">
    <property type="protein sequence ID" value="KAF9728550.1"/>
    <property type="molecule type" value="Genomic_DNA"/>
</dbReference>
<keyword evidence="2" id="KW-0732">Signal</keyword>
<evidence type="ECO:0000313" key="4">
    <source>
        <dbReference type="Proteomes" id="UP000756921"/>
    </source>
</evidence>
<proteinExistence type="predicted"/>
<evidence type="ECO:0000256" key="2">
    <source>
        <dbReference type="SAM" id="SignalP"/>
    </source>
</evidence>
<evidence type="ECO:0000256" key="1">
    <source>
        <dbReference type="SAM" id="MobiDB-lite"/>
    </source>
</evidence>
<name>A0A9P6G512_9PLEO</name>